<comment type="caution">
    <text evidence="1">The sequence shown here is derived from an EMBL/GenBank/DDBJ whole genome shotgun (WGS) entry which is preliminary data.</text>
</comment>
<accession>A0ABU3VRR7</accession>
<keyword evidence="2" id="KW-1185">Reference proteome</keyword>
<sequence length="294" mass="32782">MKTKLLTILITIAVMFAFVGMASATDHTVCPNELCGCDSIISDNVCVCAIGTCPCNPIEFLYVYADWDGWPFDTYPDLNTAGPQIYTINKAPYYVNVTSLEGYLADTYWAYPSDELVTIAKTNYSAYDIVFYDMVNIFMDATSVQIEIPEESLFYDPNVTTYYDVNFSEAAFVAANNDKLLTAIRTGPNNNTCSMPSEFFIRDTGDYVYYDSQYNPANPPILNTNLSALKQDYTPKTQFIDPAFTTKFFKIHDSPDAGSPKDVFTADTTHCDAMAELLIAKYLGLPLPTFSLNP</sequence>
<evidence type="ECO:0000313" key="2">
    <source>
        <dbReference type="Proteomes" id="UP001272052"/>
    </source>
</evidence>
<protein>
    <recommendedName>
        <fullName evidence="3">Transglutaminase-like domain-containing protein</fullName>
    </recommendedName>
</protein>
<dbReference type="Proteomes" id="UP001272052">
    <property type="component" value="Unassembled WGS sequence"/>
</dbReference>
<proteinExistence type="predicted"/>
<evidence type="ECO:0008006" key="3">
    <source>
        <dbReference type="Google" id="ProtNLM"/>
    </source>
</evidence>
<name>A0ABU3VRR7_9EURY</name>
<organism evidence="1 2">
    <name type="scientific">Methanimicrococcus hacksteinii</name>
    <dbReference type="NCBI Taxonomy" id="3028293"/>
    <lineage>
        <taxon>Archaea</taxon>
        <taxon>Methanobacteriati</taxon>
        <taxon>Methanobacteriota</taxon>
        <taxon>Stenosarchaea group</taxon>
        <taxon>Methanomicrobia</taxon>
        <taxon>Methanosarcinales</taxon>
        <taxon>Methanosarcinaceae</taxon>
        <taxon>Methanimicrococcus</taxon>
    </lineage>
</organism>
<reference evidence="1 2" key="1">
    <citation type="submission" date="2023-06" db="EMBL/GenBank/DDBJ databases">
        <title>Genome sequence of Methanimicrococcus sp. At1.</title>
        <authorList>
            <person name="Protasov E."/>
            <person name="Platt K."/>
            <person name="Poehlein A."/>
            <person name="Daniel R."/>
            <person name="Brune A."/>
        </authorList>
    </citation>
    <scope>NUCLEOTIDE SEQUENCE [LARGE SCALE GENOMIC DNA]</scope>
    <source>
        <strain evidence="1 2">At1</strain>
    </source>
</reference>
<evidence type="ECO:0000313" key="1">
    <source>
        <dbReference type="EMBL" id="MDV0446114.1"/>
    </source>
</evidence>
<dbReference type="RefSeq" id="WP_318786552.1">
    <property type="nucleotide sequence ID" value="NZ_JAWDKC010000033.1"/>
</dbReference>
<gene>
    <name evidence="1" type="ORF">MmiAt1_17290</name>
</gene>
<dbReference type="EMBL" id="JAWDKC010000033">
    <property type="protein sequence ID" value="MDV0446114.1"/>
    <property type="molecule type" value="Genomic_DNA"/>
</dbReference>